<protein>
    <submittedName>
        <fullName evidence="1">Ribonuclease H</fullName>
        <ecNumber evidence="1">3.1.26.4</ecNumber>
    </submittedName>
</protein>
<accession>A0A066YYE6</accession>
<dbReference type="EMBL" id="JNBY01000073">
    <property type="protein sequence ID" value="KDN86227.1"/>
    <property type="molecule type" value="Genomic_DNA"/>
</dbReference>
<dbReference type="PATRIC" id="fig|1348663.4.peg.1972"/>
<evidence type="ECO:0000313" key="1">
    <source>
        <dbReference type="EMBL" id="KDN86227.1"/>
    </source>
</evidence>
<keyword evidence="1" id="KW-0378">Hydrolase</keyword>
<dbReference type="HOGENOM" id="CLU_027198_0_0_11"/>
<sequence length="561" mass="62059">MLLHELDGDEGNFEELSLERGDDDRLDVGPDDRLLLDLSALAMEDVRGAWERLGVYRSATERTGARLVVILSPMLERRLAPELQPYLVRIERPRGSAVLARHLRSDGLPFGSEDLERPELKDLLASAPMRDIARLARTIGEARASRRHGTAFADWCTAAVPAVTNWADEVAQQVDGLTEGRDRALLLAGAMLDGAPMDAVVAAAEGLIRQARHPVESQSALVGPDLLMRLRALQMTRSQGGRLDFDRLAYSGAVRTHFWTYFPGLRDHLVEWMADAVHLPGLGLAERRELVTRFAEQVLAVGRPDDLWELAERWTSGADGALSAEAALLIAQGLEHEKYGATTRKQIYQRAALGQLTPRLAETLTDVCRHVLAATHPDLALTRLYHLSSRHHVGAATYAVLELARSDRRLFRHLFERIFSGGRSEPKFGYRLLIALLDPSHLRIEPTAPELVPVWRSVLAGLDRAGWEPVVCSWLAAAAVDPAWERAPGVMTQAAGRRTGLLNQLYLTALAWQRTGLGGPPLSDASRLAVAARFWRSIDRAQGMDENLCNDNQPTYSWEAS</sequence>
<proteinExistence type="predicted"/>
<reference evidence="1 2" key="1">
    <citation type="submission" date="2014-05" db="EMBL/GenBank/DDBJ databases">
        <title>Draft Genome Sequence of Kitasatospora cheerisanensis KCTC 2395.</title>
        <authorList>
            <person name="Nam D.H."/>
        </authorList>
    </citation>
    <scope>NUCLEOTIDE SEQUENCE [LARGE SCALE GENOMIC DNA]</scope>
    <source>
        <strain evidence="1 2">KCTC 2395</strain>
    </source>
</reference>
<evidence type="ECO:0000313" key="2">
    <source>
        <dbReference type="Proteomes" id="UP000027178"/>
    </source>
</evidence>
<keyword evidence="2" id="KW-1185">Reference proteome</keyword>
<dbReference type="Proteomes" id="UP000027178">
    <property type="component" value="Unassembled WGS sequence"/>
</dbReference>
<gene>
    <name evidence="1" type="ORF">KCH_20440</name>
</gene>
<organism evidence="1 2">
    <name type="scientific">Kitasatospora cheerisanensis KCTC 2395</name>
    <dbReference type="NCBI Taxonomy" id="1348663"/>
    <lineage>
        <taxon>Bacteria</taxon>
        <taxon>Bacillati</taxon>
        <taxon>Actinomycetota</taxon>
        <taxon>Actinomycetes</taxon>
        <taxon>Kitasatosporales</taxon>
        <taxon>Streptomycetaceae</taxon>
        <taxon>Kitasatospora</taxon>
    </lineage>
</organism>
<dbReference type="eggNOG" id="ENOG502ZMWA">
    <property type="taxonomic scope" value="Bacteria"/>
</dbReference>
<name>A0A066YYE6_9ACTN</name>
<comment type="caution">
    <text evidence="1">The sequence shown here is derived from an EMBL/GenBank/DDBJ whole genome shotgun (WGS) entry which is preliminary data.</text>
</comment>
<dbReference type="EC" id="3.1.26.4" evidence="1"/>
<dbReference type="GO" id="GO:0004523">
    <property type="term" value="F:RNA-DNA hybrid ribonuclease activity"/>
    <property type="evidence" value="ECO:0007669"/>
    <property type="project" value="UniProtKB-EC"/>
</dbReference>
<dbReference type="AlphaFoldDB" id="A0A066YYE6"/>